<gene>
    <name evidence="2" type="ORF">NCGR_LOCUS37398</name>
</gene>
<dbReference type="AlphaFoldDB" id="A0A811QCE1"/>
<proteinExistence type="predicted"/>
<protein>
    <submittedName>
        <fullName evidence="2">Uncharacterized protein</fullName>
    </submittedName>
</protein>
<reference evidence="2" key="1">
    <citation type="submission" date="2020-10" db="EMBL/GenBank/DDBJ databases">
        <authorList>
            <person name="Han B."/>
            <person name="Lu T."/>
            <person name="Zhao Q."/>
            <person name="Huang X."/>
            <person name="Zhao Y."/>
        </authorList>
    </citation>
    <scope>NUCLEOTIDE SEQUENCE</scope>
</reference>
<dbReference type="Proteomes" id="UP000604825">
    <property type="component" value="Unassembled WGS sequence"/>
</dbReference>
<comment type="caution">
    <text evidence="2">The sequence shown here is derived from an EMBL/GenBank/DDBJ whole genome shotgun (WGS) entry which is preliminary data.</text>
</comment>
<evidence type="ECO:0000313" key="2">
    <source>
        <dbReference type="EMBL" id="CAD6253776.1"/>
    </source>
</evidence>
<organism evidence="2 3">
    <name type="scientific">Miscanthus lutarioriparius</name>
    <dbReference type="NCBI Taxonomy" id="422564"/>
    <lineage>
        <taxon>Eukaryota</taxon>
        <taxon>Viridiplantae</taxon>
        <taxon>Streptophyta</taxon>
        <taxon>Embryophyta</taxon>
        <taxon>Tracheophyta</taxon>
        <taxon>Spermatophyta</taxon>
        <taxon>Magnoliopsida</taxon>
        <taxon>Liliopsida</taxon>
        <taxon>Poales</taxon>
        <taxon>Poaceae</taxon>
        <taxon>PACMAD clade</taxon>
        <taxon>Panicoideae</taxon>
        <taxon>Andropogonodae</taxon>
        <taxon>Andropogoneae</taxon>
        <taxon>Saccharinae</taxon>
        <taxon>Miscanthus</taxon>
    </lineage>
</organism>
<feature type="region of interest" description="Disordered" evidence="1">
    <location>
        <begin position="42"/>
        <end position="76"/>
    </location>
</feature>
<accession>A0A811QCE1</accession>
<keyword evidence="3" id="KW-1185">Reference proteome</keyword>
<name>A0A811QCE1_9POAL</name>
<sequence length="76" mass="8634">MERRRLLLHHAHLKGNRGRLEDSGMSMSLTVVQYLGLYGKEKERPDLVSVSPPPSLSKEEHANDDIGQQMHGDDRL</sequence>
<evidence type="ECO:0000313" key="3">
    <source>
        <dbReference type="Proteomes" id="UP000604825"/>
    </source>
</evidence>
<dbReference type="EMBL" id="CAJGYO010000009">
    <property type="protein sequence ID" value="CAD6253776.1"/>
    <property type="molecule type" value="Genomic_DNA"/>
</dbReference>
<evidence type="ECO:0000256" key="1">
    <source>
        <dbReference type="SAM" id="MobiDB-lite"/>
    </source>
</evidence>